<evidence type="ECO:0000313" key="3">
    <source>
        <dbReference type="EMBL" id="MBL0421293.1"/>
    </source>
</evidence>
<protein>
    <submittedName>
        <fullName evidence="3">Spy/CpxP family protein refolding chaperone</fullName>
    </submittedName>
</protein>
<keyword evidence="2" id="KW-0732">Signal</keyword>
<evidence type="ECO:0000256" key="2">
    <source>
        <dbReference type="SAM" id="SignalP"/>
    </source>
</evidence>
<feature type="region of interest" description="Disordered" evidence="1">
    <location>
        <begin position="26"/>
        <end position="51"/>
    </location>
</feature>
<feature type="compositionally biased region" description="Basic and acidic residues" evidence="1">
    <location>
        <begin position="134"/>
        <end position="155"/>
    </location>
</feature>
<dbReference type="InterPro" id="IPR012899">
    <property type="entry name" value="LTXXQ"/>
</dbReference>
<proteinExistence type="predicted"/>
<organism evidence="3 4">
    <name type="scientific">Ramlibacter aurantiacus</name>
    <dbReference type="NCBI Taxonomy" id="2801330"/>
    <lineage>
        <taxon>Bacteria</taxon>
        <taxon>Pseudomonadati</taxon>
        <taxon>Pseudomonadota</taxon>
        <taxon>Betaproteobacteria</taxon>
        <taxon>Burkholderiales</taxon>
        <taxon>Comamonadaceae</taxon>
        <taxon>Ramlibacter</taxon>
    </lineage>
</organism>
<feature type="chain" id="PRO_5036790664" evidence="2">
    <location>
        <begin position="24"/>
        <end position="162"/>
    </location>
</feature>
<dbReference type="RefSeq" id="WP_201684362.1">
    <property type="nucleotide sequence ID" value="NZ_JAEQNA010000004.1"/>
</dbReference>
<evidence type="ECO:0000256" key="1">
    <source>
        <dbReference type="SAM" id="MobiDB-lite"/>
    </source>
</evidence>
<evidence type="ECO:0000313" key="4">
    <source>
        <dbReference type="Proteomes" id="UP000613011"/>
    </source>
</evidence>
<sequence length="162" mass="17999">MTSIRSSLVATALLAALAGGAFAQAPAAPPSGQGQPGAHRGHRDPAQMQERFQRRMADLKQKLQLTPGQEGAWTEFTTQLQPQPRGPRMDRDAWARMTTPERIDRMRSLRAERMAQMDQRAEATKSFYATLTPEQKKTFDELGSRGMRRGGDHGQGHRHHAG</sequence>
<feature type="region of interest" description="Disordered" evidence="1">
    <location>
        <begin position="131"/>
        <end position="162"/>
    </location>
</feature>
<dbReference type="Proteomes" id="UP000613011">
    <property type="component" value="Unassembled WGS sequence"/>
</dbReference>
<dbReference type="EMBL" id="JAEQNA010000004">
    <property type="protein sequence ID" value="MBL0421293.1"/>
    <property type="molecule type" value="Genomic_DNA"/>
</dbReference>
<dbReference type="Pfam" id="PF07813">
    <property type="entry name" value="LTXXQ"/>
    <property type="match status" value="1"/>
</dbReference>
<gene>
    <name evidence="3" type="ORF">JI739_13115</name>
</gene>
<feature type="compositionally biased region" description="Basic and acidic residues" evidence="1">
    <location>
        <begin position="87"/>
        <end position="104"/>
    </location>
</feature>
<feature type="compositionally biased region" description="Low complexity" evidence="1">
    <location>
        <begin position="26"/>
        <end position="38"/>
    </location>
</feature>
<keyword evidence="4" id="KW-1185">Reference proteome</keyword>
<dbReference type="GO" id="GO:0042597">
    <property type="term" value="C:periplasmic space"/>
    <property type="evidence" value="ECO:0007669"/>
    <property type="project" value="InterPro"/>
</dbReference>
<dbReference type="Gene3D" id="1.20.120.1490">
    <property type="match status" value="1"/>
</dbReference>
<feature type="region of interest" description="Disordered" evidence="1">
    <location>
        <begin position="66"/>
        <end position="104"/>
    </location>
</feature>
<feature type="signal peptide" evidence="2">
    <location>
        <begin position="1"/>
        <end position="23"/>
    </location>
</feature>
<comment type="caution">
    <text evidence="3">The sequence shown here is derived from an EMBL/GenBank/DDBJ whole genome shotgun (WGS) entry which is preliminary data.</text>
</comment>
<dbReference type="AlphaFoldDB" id="A0A936ZPX6"/>
<name>A0A936ZPX6_9BURK</name>
<reference evidence="3" key="1">
    <citation type="submission" date="2021-01" db="EMBL/GenBank/DDBJ databases">
        <title>Ramlibacter sp. strain AW1 16S ribosomal RNA gene Genome sequencing and assembly.</title>
        <authorList>
            <person name="Kang M."/>
        </authorList>
    </citation>
    <scope>NUCLEOTIDE SEQUENCE</scope>
    <source>
        <strain evidence="3">AW1</strain>
    </source>
</reference>
<accession>A0A936ZPX6</accession>